<evidence type="ECO:0000259" key="2">
    <source>
        <dbReference type="Pfam" id="PF26355"/>
    </source>
</evidence>
<feature type="repeat" description="TPR" evidence="1">
    <location>
        <begin position="697"/>
        <end position="730"/>
    </location>
</feature>
<dbReference type="Gene3D" id="1.25.40.10">
    <property type="entry name" value="Tetratricopeptide repeat domain"/>
    <property type="match status" value="2"/>
</dbReference>
<feature type="domain" description="vWA-MoxR associated protein N-terminal HTH" evidence="2">
    <location>
        <begin position="4"/>
        <end position="82"/>
    </location>
</feature>
<protein>
    <submittedName>
        <fullName evidence="3">NB-ARC domain-containing protein</fullName>
    </submittedName>
</protein>
<accession>A0ABV0K7S6</accession>
<dbReference type="Pfam" id="PF13181">
    <property type="entry name" value="TPR_8"/>
    <property type="match status" value="2"/>
</dbReference>
<evidence type="ECO:0000313" key="3">
    <source>
        <dbReference type="EMBL" id="MEP0947972.1"/>
    </source>
</evidence>
<name>A0ABV0K7S6_9CYAN</name>
<keyword evidence="1" id="KW-0802">TPR repeat</keyword>
<organism evidence="3 4">
    <name type="scientific">Leptolyngbya subtilissima DQ-A4</name>
    <dbReference type="NCBI Taxonomy" id="2933933"/>
    <lineage>
        <taxon>Bacteria</taxon>
        <taxon>Bacillati</taxon>
        <taxon>Cyanobacteriota</taxon>
        <taxon>Cyanophyceae</taxon>
        <taxon>Leptolyngbyales</taxon>
        <taxon>Leptolyngbyaceae</taxon>
        <taxon>Leptolyngbya group</taxon>
        <taxon>Leptolyngbya</taxon>
    </lineage>
</organism>
<dbReference type="Pfam" id="PF26355">
    <property type="entry name" value="HTH_VMAP-M9"/>
    <property type="match status" value="1"/>
</dbReference>
<dbReference type="EMBL" id="JAMPKX010000006">
    <property type="protein sequence ID" value="MEP0947972.1"/>
    <property type="molecule type" value="Genomic_DNA"/>
</dbReference>
<dbReference type="SUPFAM" id="SSF52540">
    <property type="entry name" value="P-loop containing nucleoside triphosphate hydrolases"/>
    <property type="match status" value="1"/>
</dbReference>
<dbReference type="InterPro" id="IPR058651">
    <property type="entry name" value="HTH_VMAP-M9"/>
</dbReference>
<reference evidence="3 4" key="1">
    <citation type="submission" date="2022-04" db="EMBL/GenBank/DDBJ databases">
        <title>Positive selection, recombination, and allopatry shape intraspecific diversity of widespread and dominant cyanobacteria.</title>
        <authorList>
            <person name="Wei J."/>
            <person name="Shu W."/>
            <person name="Hu C."/>
        </authorList>
    </citation>
    <scope>NUCLEOTIDE SEQUENCE [LARGE SCALE GENOMIC DNA]</scope>
    <source>
        <strain evidence="3 4">DQ-A4</strain>
    </source>
</reference>
<dbReference type="Proteomes" id="UP001482513">
    <property type="component" value="Unassembled WGS sequence"/>
</dbReference>
<dbReference type="InterPro" id="IPR011990">
    <property type="entry name" value="TPR-like_helical_dom_sf"/>
</dbReference>
<dbReference type="PANTHER" id="PTHR47691:SF3">
    <property type="entry name" value="HTH-TYPE TRANSCRIPTIONAL REGULATOR RV0890C-RELATED"/>
    <property type="match status" value="1"/>
</dbReference>
<dbReference type="SMART" id="SM00028">
    <property type="entry name" value="TPR"/>
    <property type="match status" value="3"/>
</dbReference>
<gene>
    <name evidence="3" type="ORF">NC992_13895</name>
</gene>
<dbReference type="PANTHER" id="PTHR47691">
    <property type="entry name" value="REGULATOR-RELATED"/>
    <property type="match status" value="1"/>
</dbReference>
<dbReference type="InterPro" id="IPR019734">
    <property type="entry name" value="TPR_rpt"/>
</dbReference>
<dbReference type="Gene3D" id="3.40.50.300">
    <property type="entry name" value="P-loop containing nucleotide triphosphate hydrolases"/>
    <property type="match status" value="1"/>
</dbReference>
<evidence type="ECO:0000256" key="1">
    <source>
        <dbReference type="PROSITE-ProRule" id="PRU00339"/>
    </source>
</evidence>
<proteinExistence type="predicted"/>
<evidence type="ECO:0000313" key="4">
    <source>
        <dbReference type="Proteomes" id="UP001482513"/>
    </source>
</evidence>
<keyword evidence="4" id="KW-1185">Reference proteome</keyword>
<dbReference type="SUPFAM" id="SSF48452">
    <property type="entry name" value="TPR-like"/>
    <property type="match status" value="2"/>
</dbReference>
<dbReference type="PROSITE" id="PS50005">
    <property type="entry name" value="TPR"/>
    <property type="match status" value="1"/>
</dbReference>
<comment type="caution">
    <text evidence="3">The sequence shown here is derived from an EMBL/GenBank/DDBJ whole genome shotgun (WGS) entry which is preliminary data.</text>
</comment>
<sequence>MASDAVELADRLVFTVTGRHLNDLQRTILYQVWHGQKYLDIANTAGYTEGHIKDVAYQMWRLLSRVTGEKVTKSTLKSALKRSLLKMGIDVSGASTALGFADSAGQREALPLVSQSPQTLGNLESQVASCDSTQSAPTTPTNPNFVGRQESIACLTALIAQGHHTILIQGEGGLGKTTLAQHFVAEQSVDLTLELLMAKDPADITPVEWVVEEWLRQDFGVEPGREFGVTLDRLRRHLRQQRVAVLIDNLEPALDVQGQFIAPHRRYSELLRVLADSRGQTLTLITSRDRLCEPGIPITHYRLPGLELPAWATYFAHRGVPDHGDVLAAMHSAYGGNAKAMEILAGAVQADFEGSLALYWQAHSQDLLGPVDLKNLVESQIYRLRDLDPDAHRLFCRLGVYRYQDVPTVPWESVQCLMADTPAARHQAIVTSLRNRSLLECRQGQYWLHPVVRAGALAQLAANSENSSEWESAHRAAARCWSDRIQRICTLDDAIQALEAYYHYVAIGNYGAAARVILHSRDNQWQQFLPLGSTLYRMGLVQPVTDAITAIIDHIPTENADASELSNILGDLYWIQGRLEQALACQQNAIAIAQTCLRTEAPDADTHRWYYLTMLVVDSQLSLGLYHLDLWNLEAAATWFSQVIATATGTRHQPWADKATTCLALVQSYQGDRASAQTLADSIIEQVRGQGQSGRHAFFVQLLGHTYLNLGDLDRAESLFTSAIQAAEAGHYLQIKANALIGLGRLNHQRGDTAGAVENCRGAIALLDEVGAHCDLAAAHLQYALTLACLPMHLAEAEAQLYKALNLFQAIPAPQQIARAKQAWMQQPVPN</sequence>
<dbReference type="RefSeq" id="WP_190705096.1">
    <property type="nucleotide sequence ID" value="NZ_JAMPKX010000006.1"/>
</dbReference>
<dbReference type="InterPro" id="IPR027417">
    <property type="entry name" value="P-loop_NTPase"/>
</dbReference>